<evidence type="ECO:0000313" key="2">
    <source>
        <dbReference type="EMBL" id="CRK21158.1"/>
    </source>
</evidence>
<dbReference type="EMBL" id="CVQI01011558">
    <property type="protein sequence ID" value="CRK21158.1"/>
    <property type="molecule type" value="Genomic_DNA"/>
</dbReference>
<dbReference type="AlphaFoldDB" id="A0A0G4L1C5"/>
<dbReference type="EMBL" id="CVQH01006668">
    <property type="protein sequence ID" value="CRK15525.1"/>
    <property type="molecule type" value="Genomic_DNA"/>
</dbReference>
<dbReference type="Proteomes" id="UP000045706">
    <property type="component" value="Unassembled WGS sequence"/>
</dbReference>
<reference evidence="3 4" key="1">
    <citation type="submission" date="2015-05" db="EMBL/GenBank/DDBJ databases">
        <authorList>
            <person name="Fogelqvist Johan"/>
        </authorList>
    </citation>
    <scope>NUCLEOTIDE SEQUENCE [LARGE SCALE GENOMIC DNA]</scope>
    <source>
        <strain evidence="1">VL1</strain>
        <strain evidence="2">VL2</strain>
    </source>
</reference>
<organism evidence="1 3">
    <name type="scientific">Verticillium longisporum</name>
    <name type="common">Verticillium dahliae var. longisporum</name>
    <dbReference type="NCBI Taxonomy" id="100787"/>
    <lineage>
        <taxon>Eukaryota</taxon>
        <taxon>Fungi</taxon>
        <taxon>Dikarya</taxon>
        <taxon>Ascomycota</taxon>
        <taxon>Pezizomycotina</taxon>
        <taxon>Sordariomycetes</taxon>
        <taxon>Hypocreomycetidae</taxon>
        <taxon>Glomerellales</taxon>
        <taxon>Plectosphaerellaceae</taxon>
        <taxon>Verticillium</taxon>
    </lineage>
</organism>
<gene>
    <name evidence="1" type="ORF">BN1708_002761</name>
    <name evidence="2" type="ORF">BN1723_012263</name>
</gene>
<dbReference type="Proteomes" id="UP000044602">
    <property type="component" value="Unassembled WGS sequence"/>
</dbReference>
<proteinExistence type="predicted"/>
<evidence type="ECO:0000313" key="4">
    <source>
        <dbReference type="Proteomes" id="UP000045706"/>
    </source>
</evidence>
<dbReference type="STRING" id="100787.A0A0G4L1C5"/>
<protein>
    <recommendedName>
        <fullName evidence="5">Amidoligase enzyme</fullName>
    </recommendedName>
</protein>
<dbReference type="InterPro" id="IPR022025">
    <property type="entry name" value="Amidoligase_2"/>
</dbReference>
<evidence type="ECO:0008006" key="5">
    <source>
        <dbReference type="Google" id="ProtNLM"/>
    </source>
</evidence>
<sequence length="372" mass="41834">METGCSICCKNDRYIKLRTCPFHKHEGRDLMSFQLSASSFQLHFSRFKVDRINAMPSPVYLAFGIELELSLVSSKKFSSWSSMAKDISHRLSKKGISNQVTENPDHAYQVWSIVQEITIPSLPAKNKWGVELVSPIFTLDSSWLTDLEVIFSEIRKVYKIQTSSQCSTHIHVSQLGHDMSPHQLAAIAQAALVYEPCLDILVPGERSSAYWCRSNRQSTFLATMHSLPHCLDQLEVASVQEDGVGAIVESMCLFPASSPYGRAHGLKKDFIHGKVYKWNLARLLSPDAEARTIEYRQPAGSTCTEDAMGWALLTLCFIVGSFESRSGSASSLDDVTLWAEFWEHLCRGADALNLDTFMLDYLRSFLDMRAKK</sequence>
<keyword evidence="3" id="KW-1185">Reference proteome</keyword>
<evidence type="ECO:0000313" key="3">
    <source>
        <dbReference type="Proteomes" id="UP000044602"/>
    </source>
</evidence>
<dbReference type="PANTHER" id="PTHR36847">
    <property type="entry name" value="AMIDOLIGASE ENZYME"/>
    <property type="match status" value="1"/>
</dbReference>
<dbReference type="Pfam" id="PF12224">
    <property type="entry name" value="Amidoligase_2"/>
    <property type="match status" value="1"/>
</dbReference>
<dbReference type="PANTHER" id="PTHR36847:SF1">
    <property type="entry name" value="AMIDOLIGASE ENZYME"/>
    <property type="match status" value="1"/>
</dbReference>
<evidence type="ECO:0000313" key="1">
    <source>
        <dbReference type="EMBL" id="CRK15525.1"/>
    </source>
</evidence>
<name>A0A0G4L1C5_VERLO</name>
<accession>A0A0G4L1C5</accession>